<evidence type="ECO:0000313" key="2">
    <source>
        <dbReference type="Proteomes" id="UP000005239"/>
    </source>
</evidence>
<accession>A0A8R1Z191</accession>
<organism evidence="1 2">
    <name type="scientific">Pristionchus pacificus</name>
    <name type="common">Parasitic nematode worm</name>
    <dbReference type="NCBI Taxonomy" id="54126"/>
    <lineage>
        <taxon>Eukaryota</taxon>
        <taxon>Metazoa</taxon>
        <taxon>Ecdysozoa</taxon>
        <taxon>Nematoda</taxon>
        <taxon>Chromadorea</taxon>
        <taxon>Rhabditida</taxon>
        <taxon>Rhabditina</taxon>
        <taxon>Diplogasteromorpha</taxon>
        <taxon>Diplogasteroidea</taxon>
        <taxon>Neodiplogasteridae</taxon>
        <taxon>Pristionchus</taxon>
    </lineage>
</organism>
<dbReference type="InterPro" id="IPR019422">
    <property type="entry name" value="7TM_GPCR_serpentine_rcpt_Srh"/>
</dbReference>
<dbReference type="Proteomes" id="UP000005239">
    <property type="component" value="Unassembled WGS sequence"/>
</dbReference>
<sequence>MTLPSDMIVRPICIIIGIVSFCVNTFTLFLIVKHRKIYSTNIFNVFIILQTLYLIQNFHFSILFIPFLYSTLGGGYCIGILCEQHRVPFHINYVSRVDLPYCSSLWILHSSSLLSSSESFRCIVFFETAFTNEPMLEREQAQLFSISLLFYMSIPAFRYAFIIYRQDSRDSEKLLRTLCSDCHFIGEGRNFGVIDRDDSIISGVLILVITASCATFAFLCGGHIMHLANKYRNRIRSSSTRTSVNLRQTMLSLIQIIVFGAFLAVPIGSTVSMLWIGHHDCACKQL</sequence>
<dbReference type="PANTHER" id="PTHR45830">
    <property type="entry name" value="SERPENTINE RECEPTOR, CLASS I"/>
    <property type="match status" value="1"/>
</dbReference>
<evidence type="ECO:0000313" key="1">
    <source>
        <dbReference type="EnsemblMetazoa" id="PPA41224.1"/>
    </source>
</evidence>
<dbReference type="EnsemblMetazoa" id="PPA41224.1">
    <property type="protein sequence ID" value="PPA41224.1"/>
    <property type="gene ID" value="WBGene00279593"/>
</dbReference>
<keyword evidence="2" id="KW-1185">Reference proteome</keyword>
<dbReference type="Pfam" id="PF10318">
    <property type="entry name" value="7TM_GPCR_Srh"/>
    <property type="match status" value="1"/>
</dbReference>
<proteinExistence type="predicted"/>
<name>A0A2A6CMB2_PRIPA</name>
<dbReference type="PANTHER" id="PTHR45830:SF15">
    <property type="entry name" value="SERPENTINE RECEPTOR, CLASS I"/>
    <property type="match status" value="1"/>
</dbReference>
<dbReference type="AlphaFoldDB" id="A0A2A6CMB2"/>
<reference evidence="1" key="2">
    <citation type="submission" date="2022-06" db="UniProtKB">
        <authorList>
            <consortium name="EnsemblMetazoa"/>
        </authorList>
    </citation>
    <scope>IDENTIFICATION</scope>
    <source>
        <strain evidence="1">PS312</strain>
    </source>
</reference>
<reference evidence="2" key="1">
    <citation type="journal article" date="2008" name="Nat. Genet.">
        <title>The Pristionchus pacificus genome provides a unique perspective on nematode lifestyle and parasitism.</title>
        <authorList>
            <person name="Dieterich C."/>
            <person name="Clifton S.W."/>
            <person name="Schuster L.N."/>
            <person name="Chinwalla A."/>
            <person name="Delehaunty K."/>
            <person name="Dinkelacker I."/>
            <person name="Fulton L."/>
            <person name="Fulton R."/>
            <person name="Godfrey J."/>
            <person name="Minx P."/>
            <person name="Mitreva M."/>
            <person name="Roeseler W."/>
            <person name="Tian H."/>
            <person name="Witte H."/>
            <person name="Yang S.P."/>
            <person name="Wilson R.K."/>
            <person name="Sommer R.J."/>
        </authorList>
    </citation>
    <scope>NUCLEOTIDE SEQUENCE [LARGE SCALE GENOMIC DNA]</scope>
    <source>
        <strain evidence="2">PS312</strain>
    </source>
</reference>
<gene>
    <name evidence="1" type="primary">WBGene00279593</name>
</gene>
<accession>A0A2A6CMB2</accession>
<protein>
    <submittedName>
        <fullName evidence="1">G protein-coupled receptor</fullName>
    </submittedName>
</protein>